<dbReference type="GO" id="GO:0004222">
    <property type="term" value="F:metalloendopeptidase activity"/>
    <property type="evidence" value="ECO:0007669"/>
    <property type="project" value="InterPro"/>
</dbReference>
<dbReference type="GO" id="GO:0004176">
    <property type="term" value="F:ATP-dependent peptidase activity"/>
    <property type="evidence" value="ECO:0007669"/>
    <property type="project" value="InterPro"/>
</dbReference>
<reference evidence="2 3" key="1">
    <citation type="submission" date="2015-12" db="EMBL/GenBank/DDBJ databases">
        <title>Dictyostelia acquired genes for synthesis and detection of signals that induce cell-type specialization by lateral gene transfer from prokaryotes.</title>
        <authorList>
            <person name="Gloeckner G."/>
            <person name="Schaap P."/>
        </authorList>
    </citation>
    <scope>NUCLEOTIDE SEQUENCE [LARGE SCALE GENOMIC DNA]</scope>
    <source>
        <strain evidence="2 3">TK</strain>
    </source>
</reference>
<dbReference type="GO" id="GO:0007005">
    <property type="term" value="P:mitochondrion organization"/>
    <property type="evidence" value="ECO:0007669"/>
    <property type="project" value="TreeGrafter"/>
</dbReference>
<keyword evidence="3" id="KW-1185">Reference proteome</keyword>
<organism evidence="2 3">
    <name type="scientific">Tieghemostelium lacteum</name>
    <name type="common">Slime mold</name>
    <name type="synonym">Dictyostelium lacteum</name>
    <dbReference type="NCBI Taxonomy" id="361077"/>
    <lineage>
        <taxon>Eukaryota</taxon>
        <taxon>Amoebozoa</taxon>
        <taxon>Evosea</taxon>
        <taxon>Eumycetozoa</taxon>
        <taxon>Dictyostelia</taxon>
        <taxon>Dictyosteliales</taxon>
        <taxon>Raperosteliaceae</taxon>
        <taxon>Tieghemostelium</taxon>
    </lineage>
</organism>
<proteinExistence type="predicted"/>
<evidence type="ECO:0000313" key="3">
    <source>
        <dbReference type="Proteomes" id="UP000076078"/>
    </source>
</evidence>
<dbReference type="PANTHER" id="PTHR23076">
    <property type="entry name" value="METALLOPROTEASE M41 FTSH"/>
    <property type="match status" value="1"/>
</dbReference>
<protein>
    <recommendedName>
        <fullName evidence="1">Peptidase M41 domain-containing protein</fullName>
    </recommendedName>
</protein>
<sequence>MAGRAAEEIFMGPDNITSGASSDFQSASSLAYAMITKWGMSEKVGFINSSQKQSDQVQSLVDNEVKKLLDDSYAQAKSIILKNRDKMENLVQELIKKETLTGDEILQILNVKGKTLPKMNKSLI</sequence>
<dbReference type="InterPro" id="IPR037219">
    <property type="entry name" value="Peptidase_M41-like"/>
</dbReference>
<dbReference type="OrthoDB" id="6744783at2759"/>
<dbReference type="Gene3D" id="1.20.58.760">
    <property type="entry name" value="Peptidase M41"/>
    <property type="match status" value="1"/>
</dbReference>
<dbReference type="GO" id="GO:0005524">
    <property type="term" value="F:ATP binding"/>
    <property type="evidence" value="ECO:0007669"/>
    <property type="project" value="InterPro"/>
</dbReference>
<dbReference type="SUPFAM" id="SSF140990">
    <property type="entry name" value="FtsH protease domain-like"/>
    <property type="match status" value="1"/>
</dbReference>
<evidence type="ECO:0000313" key="2">
    <source>
        <dbReference type="EMBL" id="KYR00366.1"/>
    </source>
</evidence>
<accession>A0A152A2B8</accession>
<feature type="domain" description="Peptidase M41" evidence="1">
    <location>
        <begin position="1"/>
        <end position="108"/>
    </location>
</feature>
<comment type="caution">
    <text evidence="2">The sequence shown here is derived from an EMBL/GenBank/DDBJ whole genome shotgun (WGS) entry which is preliminary data.</text>
</comment>
<dbReference type="GO" id="GO:0005743">
    <property type="term" value="C:mitochondrial inner membrane"/>
    <property type="evidence" value="ECO:0007669"/>
    <property type="project" value="TreeGrafter"/>
</dbReference>
<name>A0A152A2B8_TIELA</name>
<dbReference type="Proteomes" id="UP000076078">
    <property type="component" value="Unassembled WGS sequence"/>
</dbReference>
<dbReference type="Pfam" id="PF01434">
    <property type="entry name" value="Peptidase_M41"/>
    <property type="match status" value="1"/>
</dbReference>
<dbReference type="GO" id="GO:0006515">
    <property type="term" value="P:protein quality control for misfolded or incompletely synthesized proteins"/>
    <property type="evidence" value="ECO:0007669"/>
    <property type="project" value="TreeGrafter"/>
</dbReference>
<dbReference type="OMA" id="KIISECY"/>
<dbReference type="EMBL" id="LODT01000015">
    <property type="protein sequence ID" value="KYR00366.1"/>
    <property type="molecule type" value="Genomic_DNA"/>
</dbReference>
<dbReference type="AlphaFoldDB" id="A0A152A2B8"/>
<dbReference type="InterPro" id="IPR000642">
    <property type="entry name" value="Peptidase_M41"/>
</dbReference>
<dbReference type="InParanoid" id="A0A152A2B8"/>
<evidence type="ECO:0000259" key="1">
    <source>
        <dbReference type="Pfam" id="PF01434"/>
    </source>
</evidence>
<gene>
    <name evidence="2" type="ORF">DLAC_11541</name>
</gene>
<dbReference type="PANTHER" id="PTHR23076:SF78">
    <property type="entry name" value="ATP-DEPENDENT METALLOPROTEASE"/>
    <property type="match status" value="1"/>
</dbReference>
<dbReference type="STRING" id="361077.A0A152A2B8"/>